<evidence type="ECO:0000313" key="3">
    <source>
        <dbReference type="EMBL" id="TDX95022.1"/>
    </source>
</evidence>
<dbReference type="AlphaFoldDB" id="A0A3N0W4P3"/>
<dbReference type="EMBL" id="SOQW01000001">
    <property type="protein sequence ID" value="TDX95021.1"/>
    <property type="molecule type" value="Genomic_DNA"/>
</dbReference>
<organism evidence="1 4">
    <name type="scientific">Chryseobacterium daecheongense</name>
    <dbReference type="NCBI Taxonomy" id="192389"/>
    <lineage>
        <taxon>Bacteria</taxon>
        <taxon>Pseudomonadati</taxon>
        <taxon>Bacteroidota</taxon>
        <taxon>Flavobacteriia</taxon>
        <taxon>Flavobacteriales</taxon>
        <taxon>Weeksellaceae</taxon>
        <taxon>Chryseobacterium group</taxon>
        <taxon>Chryseobacterium</taxon>
    </lineage>
</organism>
<reference evidence="2 5" key="2">
    <citation type="submission" date="2019-03" db="EMBL/GenBank/DDBJ databases">
        <title>Genomic Encyclopedia of Archaeal and Bacterial Type Strains, Phase II (KMG-II): from individual species to whole genera.</title>
        <authorList>
            <person name="Goeker M."/>
        </authorList>
    </citation>
    <scope>NUCLEOTIDE SEQUENCE [LARGE SCALE GENOMIC DNA]</scope>
    <source>
        <strain evidence="2 5">DSM 15235</strain>
    </source>
</reference>
<dbReference type="InterPro" id="IPR058238">
    <property type="entry name" value="Lant_leader_dom"/>
</dbReference>
<gene>
    <name evidence="2" type="ORF">BCF50_0794</name>
    <name evidence="3" type="ORF">BCF50_0795</name>
    <name evidence="1" type="ORF">EGI05_03890</name>
</gene>
<comment type="caution">
    <text evidence="1">The sequence shown here is derived from an EMBL/GenBank/DDBJ whole genome shotgun (WGS) entry which is preliminary data.</text>
</comment>
<sequence length="60" mass="6024">MKTNKFSALQLNKKSIAKLNDNQLSTVKGGKGVPVAADCTGGGITCSGAGSTIVVQTKVS</sequence>
<evidence type="ECO:0000313" key="4">
    <source>
        <dbReference type="Proteomes" id="UP000269375"/>
    </source>
</evidence>
<dbReference type="NCBIfam" id="NF038153">
    <property type="entry name" value="lant_leader_L1a"/>
    <property type="match status" value="1"/>
</dbReference>
<dbReference type="EMBL" id="SOQW01000001">
    <property type="protein sequence ID" value="TDX95022.1"/>
    <property type="molecule type" value="Genomic_DNA"/>
</dbReference>
<dbReference type="Proteomes" id="UP000269375">
    <property type="component" value="Unassembled WGS sequence"/>
</dbReference>
<dbReference type="RefSeq" id="WP_123261742.1">
    <property type="nucleotide sequence ID" value="NZ_RJTX01000001.1"/>
</dbReference>
<proteinExistence type="predicted"/>
<dbReference type="InterPro" id="IPR026408">
    <property type="entry name" value="GG_sam_targ_CFB"/>
</dbReference>
<evidence type="ECO:0000313" key="1">
    <source>
        <dbReference type="EMBL" id="ROI00040.1"/>
    </source>
</evidence>
<reference evidence="1" key="1">
    <citation type="submission" date="2018-11" db="EMBL/GenBank/DDBJ databases">
        <title>Proposal to divide the Flavobacteriaceae and reorganize its genera based on Amino Acid Identity values calculated from whole genome sequences.</title>
        <authorList>
            <person name="Nicholson A.C."/>
            <person name="Gulvik C.A."/>
            <person name="Whitney A.M."/>
            <person name="Humrighouse B.W."/>
            <person name="Bell M."/>
            <person name="Holmes B."/>
            <person name="Steigerwalt A."/>
            <person name="Villarma A."/>
            <person name="Sheth M."/>
            <person name="Batra D."/>
            <person name="Pryor J."/>
            <person name="Bernardet J.-F."/>
            <person name="Hugo C."/>
            <person name="Kampfer P."/>
            <person name="Newman J."/>
            <person name="Mcquiston J.R."/>
        </authorList>
    </citation>
    <scope>NUCLEOTIDE SEQUENCE</scope>
    <source>
        <strain evidence="1">DSM 15235</strain>
    </source>
</reference>
<protein>
    <submittedName>
        <fullName evidence="2">Natural product</fullName>
    </submittedName>
    <submittedName>
        <fullName evidence="1">RSAM-modified peptide</fullName>
    </submittedName>
</protein>
<name>A0A3N0W4P3_9FLAO</name>
<dbReference type="Proteomes" id="UP000295709">
    <property type="component" value="Unassembled WGS sequence"/>
</dbReference>
<evidence type="ECO:0000313" key="5">
    <source>
        <dbReference type="Proteomes" id="UP000295709"/>
    </source>
</evidence>
<evidence type="ECO:0000313" key="2">
    <source>
        <dbReference type="EMBL" id="TDX95021.1"/>
    </source>
</evidence>
<dbReference type="OrthoDB" id="1277168at2"/>
<dbReference type="EMBL" id="RJTX01000001">
    <property type="protein sequence ID" value="ROI00040.1"/>
    <property type="molecule type" value="Genomic_DNA"/>
</dbReference>
<keyword evidence="5" id="KW-1185">Reference proteome</keyword>
<dbReference type="NCBIfam" id="TIGR04149">
    <property type="entry name" value="GG_sam_targ_CFB"/>
    <property type="match status" value="1"/>
</dbReference>
<accession>A0A3N0W4P3</accession>